<feature type="transmembrane region" description="Helical" evidence="6">
    <location>
        <begin position="41"/>
        <end position="63"/>
    </location>
</feature>
<feature type="transmembrane region" description="Helical" evidence="6">
    <location>
        <begin position="186"/>
        <end position="208"/>
    </location>
</feature>
<dbReference type="EMBL" id="SSMC01000001">
    <property type="protein sequence ID" value="THD69746.1"/>
    <property type="molecule type" value="Genomic_DNA"/>
</dbReference>
<keyword evidence="3 6" id="KW-0812">Transmembrane</keyword>
<comment type="subcellular location">
    <subcellularLocation>
        <location evidence="1">Cell membrane</location>
        <topology evidence="1">Multi-pass membrane protein</topology>
    </subcellularLocation>
</comment>
<name>A0A4S3M3P4_9FLAO</name>
<reference evidence="7 8" key="1">
    <citation type="submission" date="2019-04" db="EMBL/GenBank/DDBJ databases">
        <title>Draft genome sequence of Robertkochia marina CC-AMO-30D.</title>
        <authorList>
            <person name="Hameed A."/>
            <person name="Lin S.-Y."/>
            <person name="Shahina M."/>
            <person name="Lai W.-A."/>
            <person name="Young C.-C."/>
        </authorList>
    </citation>
    <scope>NUCLEOTIDE SEQUENCE [LARGE SCALE GENOMIC DNA]</scope>
    <source>
        <strain evidence="7 8">CC-AMO-30D</strain>
    </source>
</reference>
<dbReference type="GO" id="GO:0005886">
    <property type="term" value="C:plasma membrane"/>
    <property type="evidence" value="ECO:0007669"/>
    <property type="project" value="UniProtKB-SubCell"/>
</dbReference>
<evidence type="ECO:0000256" key="6">
    <source>
        <dbReference type="SAM" id="Phobius"/>
    </source>
</evidence>
<gene>
    <name evidence="7" type="ORF">E7Z59_05305</name>
</gene>
<keyword evidence="8" id="KW-1185">Reference proteome</keyword>
<keyword evidence="4 6" id="KW-1133">Transmembrane helix</keyword>
<feature type="transmembrane region" description="Helical" evidence="6">
    <location>
        <begin position="151"/>
        <end position="174"/>
    </location>
</feature>
<feature type="transmembrane region" description="Helical" evidence="6">
    <location>
        <begin position="75"/>
        <end position="93"/>
    </location>
</feature>
<protein>
    <submittedName>
        <fullName evidence="7">Lysine transporter LysE</fullName>
    </submittedName>
</protein>
<dbReference type="OrthoDB" id="1451945at2"/>
<evidence type="ECO:0000256" key="2">
    <source>
        <dbReference type="ARBA" id="ARBA00022475"/>
    </source>
</evidence>
<dbReference type="RefSeq" id="WP_136335236.1">
    <property type="nucleotide sequence ID" value="NZ_QXMP01000002.1"/>
</dbReference>
<keyword evidence="2" id="KW-1003">Cell membrane</keyword>
<proteinExistence type="predicted"/>
<evidence type="ECO:0000313" key="8">
    <source>
        <dbReference type="Proteomes" id="UP000305939"/>
    </source>
</evidence>
<feature type="transmembrane region" description="Helical" evidence="6">
    <location>
        <begin position="113"/>
        <end position="131"/>
    </location>
</feature>
<dbReference type="GO" id="GO:0006865">
    <property type="term" value="P:amino acid transport"/>
    <property type="evidence" value="ECO:0007669"/>
    <property type="project" value="InterPro"/>
</dbReference>
<dbReference type="Proteomes" id="UP000305939">
    <property type="component" value="Unassembled WGS sequence"/>
</dbReference>
<feature type="transmembrane region" description="Helical" evidence="6">
    <location>
        <begin position="6"/>
        <end position="29"/>
    </location>
</feature>
<accession>A0A4S3M3P4</accession>
<sequence length="211" mass="23743">MTHLIILFFATFSASLMGVVFPGLVNISAARAGSKRGKQGGIIFSVGASVSVMIQAYIGVLISKYLYNNPYVIDILLKLALGVFAFFAVYFLVTARKKKVKKKRRVEVKRKNLFFKGMLIAFLNVLPIAYFCGLNAAWKVSGWIKFEITDIAVFIIAAGLGTFAMLYMYVFYFDKLESKTDYFSRYSDYILSALMGILLIITLIRLFYGEV</sequence>
<evidence type="ECO:0000256" key="3">
    <source>
        <dbReference type="ARBA" id="ARBA00022692"/>
    </source>
</evidence>
<keyword evidence="5 6" id="KW-0472">Membrane</keyword>
<comment type="caution">
    <text evidence="7">The sequence shown here is derived from an EMBL/GenBank/DDBJ whole genome shotgun (WGS) entry which is preliminary data.</text>
</comment>
<evidence type="ECO:0000256" key="4">
    <source>
        <dbReference type="ARBA" id="ARBA00022989"/>
    </source>
</evidence>
<organism evidence="7 8">
    <name type="scientific">Robertkochia marina</name>
    <dbReference type="NCBI Taxonomy" id="1227945"/>
    <lineage>
        <taxon>Bacteria</taxon>
        <taxon>Pseudomonadati</taxon>
        <taxon>Bacteroidota</taxon>
        <taxon>Flavobacteriia</taxon>
        <taxon>Flavobacteriales</taxon>
        <taxon>Flavobacteriaceae</taxon>
        <taxon>Robertkochia</taxon>
    </lineage>
</organism>
<evidence type="ECO:0000256" key="1">
    <source>
        <dbReference type="ARBA" id="ARBA00004651"/>
    </source>
</evidence>
<evidence type="ECO:0000256" key="5">
    <source>
        <dbReference type="ARBA" id="ARBA00023136"/>
    </source>
</evidence>
<dbReference type="AlphaFoldDB" id="A0A4S3M3P4"/>
<dbReference type="InterPro" id="IPR001123">
    <property type="entry name" value="LeuE-type"/>
</dbReference>
<evidence type="ECO:0000313" key="7">
    <source>
        <dbReference type="EMBL" id="THD69746.1"/>
    </source>
</evidence>
<dbReference type="Pfam" id="PF01810">
    <property type="entry name" value="LysE"/>
    <property type="match status" value="1"/>
</dbReference>